<gene>
    <name evidence="1" type="ORF">A8926_2537</name>
</gene>
<dbReference type="AlphaFoldDB" id="A0A2N3XW19"/>
<protein>
    <submittedName>
        <fullName evidence="1">Uncharacterized protein</fullName>
    </submittedName>
</protein>
<proteinExistence type="predicted"/>
<sequence length="64" mass="7143">MTDYIDKMLVDMTGLFAEHREEPADDLLSALIAATSRTFGHGARATASVPSSRRWSCRSRRARC</sequence>
<evidence type="ECO:0000313" key="2">
    <source>
        <dbReference type="Proteomes" id="UP000233786"/>
    </source>
</evidence>
<accession>A0A2N3XW19</accession>
<organism evidence="1 2">
    <name type="scientific">Saccharopolyspora spinosa</name>
    <dbReference type="NCBI Taxonomy" id="60894"/>
    <lineage>
        <taxon>Bacteria</taxon>
        <taxon>Bacillati</taxon>
        <taxon>Actinomycetota</taxon>
        <taxon>Actinomycetes</taxon>
        <taxon>Pseudonocardiales</taxon>
        <taxon>Pseudonocardiaceae</taxon>
        <taxon>Saccharopolyspora</taxon>
    </lineage>
</organism>
<name>A0A2N3XW19_SACSN</name>
<comment type="caution">
    <text evidence="1">The sequence shown here is derived from an EMBL/GenBank/DDBJ whole genome shotgun (WGS) entry which is preliminary data.</text>
</comment>
<evidence type="ECO:0000313" key="1">
    <source>
        <dbReference type="EMBL" id="PKW14883.1"/>
    </source>
</evidence>
<dbReference type="EMBL" id="PJNB01000001">
    <property type="protein sequence ID" value="PKW14883.1"/>
    <property type="molecule type" value="Genomic_DNA"/>
</dbReference>
<dbReference type="STRING" id="994479.GCA_000194155_02904"/>
<keyword evidence="2" id="KW-1185">Reference proteome</keyword>
<dbReference type="Proteomes" id="UP000233786">
    <property type="component" value="Unassembled WGS sequence"/>
</dbReference>
<reference evidence="1" key="1">
    <citation type="submission" date="2017-12" db="EMBL/GenBank/DDBJ databases">
        <title>Sequencing the genomes of 1000 Actinobacteria strains.</title>
        <authorList>
            <person name="Klenk H.-P."/>
        </authorList>
    </citation>
    <scope>NUCLEOTIDE SEQUENCE [LARGE SCALE GENOMIC DNA]</scope>
    <source>
        <strain evidence="1">DSM 44228</strain>
    </source>
</reference>
<dbReference type="RefSeq" id="WP_010695758.1">
    <property type="nucleotide sequence ID" value="NZ_CP061007.1"/>
</dbReference>